<gene>
    <name evidence="1" type="ORF">J2T15_003469</name>
</gene>
<protein>
    <recommendedName>
        <fullName evidence="3">DUF3349 domain-containing protein</fullName>
    </recommendedName>
</protein>
<dbReference type="Pfam" id="PF11829">
    <property type="entry name" value="DUF3349"/>
    <property type="match status" value="1"/>
</dbReference>
<accession>A0ABT9U4P2</accession>
<evidence type="ECO:0008006" key="3">
    <source>
        <dbReference type="Google" id="ProtNLM"/>
    </source>
</evidence>
<keyword evidence="2" id="KW-1185">Reference proteome</keyword>
<dbReference type="InterPro" id="IPR021784">
    <property type="entry name" value="DUF3349"/>
</dbReference>
<name>A0ABT9U4P2_PAEHA</name>
<reference evidence="1 2" key="1">
    <citation type="submission" date="2023-07" db="EMBL/GenBank/DDBJ databases">
        <title>Sorghum-associated microbial communities from plants grown in Nebraska, USA.</title>
        <authorList>
            <person name="Schachtman D."/>
        </authorList>
    </citation>
    <scope>NUCLEOTIDE SEQUENCE [LARGE SCALE GENOMIC DNA]</scope>
    <source>
        <strain evidence="1 2">CC482</strain>
    </source>
</reference>
<dbReference type="Gene3D" id="1.10.150.430">
    <property type="entry name" value="DUF3349, helical bundle"/>
    <property type="match status" value="1"/>
</dbReference>
<comment type="caution">
    <text evidence="1">The sequence shown here is derived from an EMBL/GenBank/DDBJ whole genome shotgun (WGS) entry which is preliminary data.</text>
</comment>
<dbReference type="EMBL" id="JAUSSU010000006">
    <property type="protein sequence ID" value="MDQ0114026.1"/>
    <property type="molecule type" value="Genomic_DNA"/>
</dbReference>
<evidence type="ECO:0000313" key="2">
    <source>
        <dbReference type="Proteomes" id="UP001229346"/>
    </source>
</evidence>
<dbReference type="RefSeq" id="WP_307205326.1">
    <property type="nucleotide sequence ID" value="NZ_JAUSSU010000006.1"/>
</dbReference>
<dbReference type="Proteomes" id="UP001229346">
    <property type="component" value="Unassembled WGS sequence"/>
</dbReference>
<evidence type="ECO:0000313" key="1">
    <source>
        <dbReference type="EMBL" id="MDQ0114026.1"/>
    </source>
</evidence>
<proteinExistence type="predicted"/>
<dbReference type="InterPro" id="IPR044918">
    <property type="entry name" value="DUF3349_helical"/>
</dbReference>
<sequence length="98" mass="11240">MSDTLMPKHLESTYKMLKNAFPNGIGNDDYFPLMSLLYEYMSDRNLAEVISSITGKDIAITLNDIQKSVSVNLSSDEVIQNIRKKLLPYGFEEWTEEE</sequence>
<organism evidence="1 2">
    <name type="scientific">Paenibacillus harenae</name>
    <dbReference type="NCBI Taxonomy" id="306543"/>
    <lineage>
        <taxon>Bacteria</taxon>
        <taxon>Bacillati</taxon>
        <taxon>Bacillota</taxon>
        <taxon>Bacilli</taxon>
        <taxon>Bacillales</taxon>
        <taxon>Paenibacillaceae</taxon>
        <taxon>Paenibacillus</taxon>
    </lineage>
</organism>